<keyword evidence="4 6" id="KW-0808">Transferase</keyword>
<feature type="active site" evidence="7">
    <location>
        <position position="290"/>
    </location>
</feature>
<dbReference type="GO" id="GO:0006099">
    <property type="term" value="P:tricarboxylic acid cycle"/>
    <property type="evidence" value="ECO:0007669"/>
    <property type="project" value="UniProtKB-UniPathway"/>
</dbReference>
<evidence type="ECO:0000256" key="6">
    <source>
        <dbReference type="PIRNR" id="PIRNR001369"/>
    </source>
</evidence>
<evidence type="ECO:0000313" key="11">
    <source>
        <dbReference type="Proteomes" id="UP000063789"/>
    </source>
</evidence>
<dbReference type="Gene3D" id="1.10.580.10">
    <property type="entry name" value="Citrate Synthase, domain 1"/>
    <property type="match status" value="1"/>
</dbReference>
<dbReference type="PANTHER" id="PTHR11739">
    <property type="entry name" value="CITRATE SYNTHASE"/>
    <property type="match status" value="1"/>
</dbReference>
<evidence type="ECO:0000256" key="8">
    <source>
        <dbReference type="RuleBase" id="RU003406"/>
    </source>
</evidence>
<name>A0A0N7FUG0_9ACTN</name>
<evidence type="ECO:0000313" key="10">
    <source>
        <dbReference type="EMBL" id="ALG84255.1"/>
    </source>
</evidence>
<feature type="active site" evidence="7">
    <location>
        <position position="341"/>
    </location>
</feature>
<dbReference type="OrthoDB" id="9800864at2"/>
<dbReference type="PANTHER" id="PTHR11739:SF4">
    <property type="entry name" value="CITRATE SYNTHASE, PEROXISOMAL"/>
    <property type="match status" value="1"/>
</dbReference>
<accession>A0A0N7FUG0</accession>
<feature type="compositionally biased region" description="Low complexity" evidence="9">
    <location>
        <begin position="1"/>
        <end position="26"/>
    </location>
</feature>
<dbReference type="PROSITE" id="PS00480">
    <property type="entry name" value="CITRATE_SYNTHASE"/>
    <property type="match status" value="1"/>
</dbReference>
<dbReference type="InterPro" id="IPR016143">
    <property type="entry name" value="Citrate_synth-like_sm_a-sub"/>
</dbReference>
<keyword evidence="11" id="KW-1185">Reference proteome</keyword>
<evidence type="ECO:0000256" key="1">
    <source>
        <dbReference type="ARBA" id="ARBA00004751"/>
    </source>
</evidence>
<dbReference type="STRING" id="1136941.ACH46_06730"/>
<keyword evidence="10" id="KW-0012">Acyltransferase</keyword>
<comment type="pathway">
    <text evidence="1">Carbohydrate metabolism; tricarboxylic acid cycle; isocitrate from oxaloacetate: step 1/2.</text>
</comment>
<dbReference type="InterPro" id="IPR019810">
    <property type="entry name" value="Citrate_synthase_AS"/>
</dbReference>
<dbReference type="EMBL" id="CP011853">
    <property type="protein sequence ID" value="ALG84255.1"/>
    <property type="molecule type" value="Genomic_DNA"/>
</dbReference>
<reference evidence="10 11" key="2">
    <citation type="journal article" date="2017" name="Int. J. Syst. Evol. Microbiol.">
        <title>Gordonia phthalatica sp. nov., a di-n-butyl phthalate-degrading bacterium isolated from activated sludge.</title>
        <authorList>
            <person name="Jin D."/>
            <person name="Kong X."/>
            <person name="Jia M."/>
            <person name="Yu X."/>
            <person name="Wang X."/>
            <person name="Zhuang X."/>
            <person name="Deng Y."/>
            <person name="Bai Z."/>
        </authorList>
    </citation>
    <scope>NUCLEOTIDE SEQUENCE [LARGE SCALE GENOMIC DNA]</scope>
    <source>
        <strain evidence="10 11">QH-11</strain>
    </source>
</reference>
<dbReference type="Proteomes" id="UP000063789">
    <property type="component" value="Chromosome"/>
</dbReference>
<protein>
    <recommendedName>
        <fullName evidence="6">Citrate synthase</fullName>
    </recommendedName>
</protein>
<evidence type="ECO:0000256" key="7">
    <source>
        <dbReference type="PIRSR" id="PIRSR001369-1"/>
    </source>
</evidence>
<organism evidence="10 11">
    <name type="scientific">Gordonia phthalatica</name>
    <dbReference type="NCBI Taxonomy" id="1136941"/>
    <lineage>
        <taxon>Bacteria</taxon>
        <taxon>Bacillati</taxon>
        <taxon>Actinomycetota</taxon>
        <taxon>Actinomycetes</taxon>
        <taxon>Mycobacteriales</taxon>
        <taxon>Gordoniaceae</taxon>
        <taxon>Gordonia</taxon>
    </lineage>
</organism>
<dbReference type="InterPro" id="IPR011278">
    <property type="entry name" value="2-MeCitrate/Citrate_synth_II"/>
</dbReference>
<dbReference type="Pfam" id="PF00285">
    <property type="entry name" value="Citrate_synt"/>
    <property type="match status" value="1"/>
</dbReference>
<keyword evidence="3" id="KW-0816">Tricarboxylic acid cycle</keyword>
<dbReference type="NCBIfam" id="TIGR01800">
    <property type="entry name" value="cit_synth_II"/>
    <property type="match status" value="1"/>
</dbReference>
<gene>
    <name evidence="10" type="ORF">ACH46_06730</name>
</gene>
<proteinExistence type="inferred from homology"/>
<comment type="similarity">
    <text evidence="2 6 8">Belongs to the citrate synthase family.</text>
</comment>
<dbReference type="Gene3D" id="1.10.230.10">
    <property type="entry name" value="Cytochrome P450-Terp, domain 2"/>
    <property type="match status" value="1"/>
</dbReference>
<dbReference type="PRINTS" id="PR00143">
    <property type="entry name" value="CITRTSNTHASE"/>
</dbReference>
<evidence type="ECO:0000256" key="2">
    <source>
        <dbReference type="ARBA" id="ARBA00010566"/>
    </source>
</evidence>
<dbReference type="GO" id="GO:0036440">
    <property type="term" value="F:citrate synthase activity"/>
    <property type="evidence" value="ECO:0007669"/>
    <property type="project" value="UniProtKB-EC"/>
</dbReference>
<evidence type="ECO:0000256" key="5">
    <source>
        <dbReference type="ARBA" id="ARBA00049288"/>
    </source>
</evidence>
<dbReference type="UniPathway" id="UPA00223"/>
<dbReference type="SUPFAM" id="SSF48256">
    <property type="entry name" value="Citrate synthase"/>
    <property type="match status" value="1"/>
</dbReference>
<dbReference type="InterPro" id="IPR002020">
    <property type="entry name" value="Citrate_synthase"/>
</dbReference>
<reference evidence="11" key="1">
    <citation type="submission" date="2015-06" db="EMBL/GenBank/DDBJ databases">
        <title>Complete genome sequence and metabolic analysis of phthalate degradation pathway in Gordonia sp. QH-11.</title>
        <authorList>
            <person name="Jin D."/>
            <person name="Kong X."/>
            <person name="Bai Z."/>
        </authorList>
    </citation>
    <scope>NUCLEOTIDE SEQUENCE [LARGE SCALE GENOMIC DNA]</scope>
    <source>
        <strain evidence="11">QH-11</strain>
    </source>
</reference>
<evidence type="ECO:0000256" key="9">
    <source>
        <dbReference type="SAM" id="MobiDB-lite"/>
    </source>
</evidence>
<evidence type="ECO:0000256" key="4">
    <source>
        <dbReference type="ARBA" id="ARBA00022679"/>
    </source>
</evidence>
<dbReference type="RefSeq" id="WP_062392236.1">
    <property type="nucleotide sequence ID" value="NZ_CP011853.1"/>
</dbReference>
<dbReference type="PIRSF" id="PIRSF001369">
    <property type="entry name" value="Citrate_synth"/>
    <property type="match status" value="1"/>
</dbReference>
<dbReference type="GO" id="GO:0005975">
    <property type="term" value="P:carbohydrate metabolic process"/>
    <property type="evidence" value="ECO:0007669"/>
    <property type="project" value="TreeGrafter"/>
</dbReference>
<dbReference type="GO" id="GO:0005829">
    <property type="term" value="C:cytosol"/>
    <property type="evidence" value="ECO:0007669"/>
    <property type="project" value="TreeGrafter"/>
</dbReference>
<dbReference type="AlphaFoldDB" id="A0A0N7FUG0"/>
<sequence length="400" mass="44015">MTGNTAAPNTAATNTPAPKTAASSTTGPKAGTDAIYKGLAGVVVDTTAISKVVPETNTLTYRGYPVPELAEKCSMEQVAYLLWHGELPNDLQLEQFSQRERAARRLDRSAQSVLARTPETCHPMDVVRTMISYLGTEDPDEDLSTTELLLAKSQRMFAVLPTIVAADLRRRRGLEPIAPHHGLGYAENFLYMCFGEVPDEVIVRAFAKSMVLYAEHSFNASTFAARVVTSTGSDIYSAVTAAIGALKGPLHGGANEAVMHDMIEIDRPERARGWLEEKLTAKEKVMGFGHRVYKRGDSRVPTMYQALREVSEHLGETKWLKIYAELEDEMASRTGIRPNLDFPTGPAYYLMGFDIPMFTPLFVMSRVTGWTAHIIEQTESNALIRPLSAYSGPQQRSVPA</sequence>
<dbReference type="InterPro" id="IPR036969">
    <property type="entry name" value="Citrate_synthase_sf"/>
</dbReference>
<evidence type="ECO:0000256" key="3">
    <source>
        <dbReference type="ARBA" id="ARBA00022532"/>
    </source>
</evidence>
<feature type="region of interest" description="Disordered" evidence="9">
    <location>
        <begin position="1"/>
        <end position="29"/>
    </location>
</feature>
<dbReference type="FunFam" id="1.10.230.10:FF:000003">
    <property type="entry name" value="Citrate synthase"/>
    <property type="match status" value="1"/>
</dbReference>
<dbReference type="PATRIC" id="fig|1136941.3.peg.1380"/>
<dbReference type="KEGG" id="goq:ACH46_06730"/>
<dbReference type="InterPro" id="IPR024176">
    <property type="entry name" value="Citrate_synthase_bac-typ"/>
</dbReference>
<dbReference type="NCBIfam" id="NF010636">
    <property type="entry name" value="PRK14033.1"/>
    <property type="match status" value="1"/>
</dbReference>
<comment type="catalytic activity">
    <reaction evidence="5">
        <text>oxaloacetate + acetyl-CoA + H2O = citrate + CoA + H(+)</text>
        <dbReference type="Rhea" id="RHEA:16845"/>
        <dbReference type="ChEBI" id="CHEBI:15377"/>
        <dbReference type="ChEBI" id="CHEBI:15378"/>
        <dbReference type="ChEBI" id="CHEBI:16452"/>
        <dbReference type="ChEBI" id="CHEBI:16947"/>
        <dbReference type="ChEBI" id="CHEBI:57287"/>
        <dbReference type="ChEBI" id="CHEBI:57288"/>
        <dbReference type="EC" id="2.3.3.16"/>
    </reaction>
</comment>
<dbReference type="InterPro" id="IPR016142">
    <property type="entry name" value="Citrate_synth-like_lrg_a-sub"/>
</dbReference>